<evidence type="ECO:0000313" key="2">
    <source>
        <dbReference type="Proteomes" id="UP000183200"/>
    </source>
</evidence>
<name>A0A1G9IR77_9SPHI</name>
<proteinExistence type="predicted"/>
<dbReference type="OrthoDB" id="771850at2"/>
<dbReference type="Gene3D" id="1.20.5.340">
    <property type="match status" value="1"/>
</dbReference>
<dbReference type="RefSeq" id="WP_074603894.1">
    <property type="nucleotide sequence ID" value="NZ_FNGY01000001.1"/>
</dbReference>
<accession>A0A1G9IR77</accession>
<protein>
    <submittedName>
        <fullName evidence="1">Uncharacterized protein</fullName>
    </submittedName>
</protein>
<keyword evidence="2" id="KW-1185">Reference proteome</keyword>
<sequence>MEKLDKRVTALENTISTLLQHMQQVNHNIATGFEKVEKHFEYVDKNFAIVNRNIELIKGDIDLLKEDVDLIKGNIDLIKGDINLVKGDIDLIKGNSTASLETIENSILNLTAEISKINDTSGYRDLHANMKKVSKL</sequence>
<reference evidence="2" key="1">
    <citation type="submission" date="2016-10" db="EMBL/GenBank/DDBJ databases">
        <authorList>
            <person name="Varghese N."/>
            <person name="Submissions S."/>
        </authorList>
    </citation>
    <scope>NUCLEOTIDE SEQUENCE [LARGE SCALE GENOMIC DNA]</scope>
    <source>
        <strain evidence="2">DSM 19110</strain>
    </source>
</reference>
<gene>
    <name evidence="1" type="ORF">SAMN05421820_10128</name>
</gene>
<dbReference type="EMBL" id="FNGY01000001">
    <property type="protein sequence ID" value="SDL27565.1"/>
    <property type="molecule type" value="Genomic_DNA"/>
</dbReference>
<organism evidence="1 2">
    <name type="scientific">Pedobacter steynii</name>
    <dbReference type="NCBI Taxonomy" id="430522"/>
    <lineage>
        <taxon>Bacteria</taxon>
        <taxon>Pseudomonadati</taxon>
        <taxon>Bacteroidota</taxon>
        <taxon>Sphingobacteriia</taxon>
        <taxon>Sphingobacteriales</taxon>
        <taxon>Sphingobacteriaceae</taxon>
        <taxon>Pedobacter</taxon>
    </lineage>
</organism>
<dbReference type="Proteomes" id="UP000183200">
    <property type="component" value="Unassembled WGS sequence"/>
</dbReference>
<dbReference type="AlphaFoldDB" id="A0A1G9IR77"/>
<evidence type="ECO:0000313" key="1">
    <source>
        <dbReference type="EMBL" id="SDL27565.1"/>
    </source>
</evidence>